<evidence type="ECO:0000313" key="2">
    <source>
        <dbReference type="EMBL" id="TSJ36562.1"/>
    </source>
</evidence>
<evidence type="ECO:0000259" key="1">
    <source>
        <dbReference type="PROSITE" id="PS50943"/>
    </source>
</evidence>
<gene>
    <name evidence="2" type="ORF">FO440_22295</name>
</gene>
<dbReference type="InterPro" id="IPR001387">
    <property type="entry name" value="Cro/C1-type_HTH"/>
</dbReference>
<dbReference type="Proteomes" id="UP000318733">
    <property type="component" value="Unassembled WGS sequence"/>
</dbReference>
<protein>
    <submittedName>
        <fullName evidence="2">Helix-turn-helix transcriptional regulator</fullName>
    </submittedName>
</protein>
<dbReference type="InterPro" id="IPR010982">
    <property type="entry name" value="Lambda_DNA-bd_dom_sf"/>
</dbReference>
<dbReference type="EMBL" id="VLPK01000006">
    <property type="protein sequence ID" value="TSJ36562.1"/>
    <property type="molecule type" value="Genomic_DNA"/>
</dbReference>
<dbReference type="PROSITE" id="PS50943">
    <property type="entry name" value="HTH_CROC1"/>
    <property type="match status" value="1"/>
</dbReference>
<organism evidence="2 3">
    <name type="scientific">Mucilaginibacter corticis</name>
    <dbReference type="NCBI Taxonomy" id="2597670"/>
    <lineage>
        <taxon>Bacteria</taxon>
        <taxon>Pseudomonadati</taxon>
        <taxon>Bacteroidota</taxon>
        <taxon>Sphingobacteriia</taxon>
        <taxon>Sphingobacteriales</taxon>
        <taxon>Sphingobacteriaceae</taxon>
        <taxon>Mucilaginibacter</taxon>
    </lineage>
</organism>
<sequence>MKDTRLNIQADLDAILKIGKINSEVEHERAIMFYRQLRLIVKEHPELAHKRTELQGLIQAYEEKNWMNGDVSDELIAESDAAEAIIEKERIFFAKRKELIKHKLKELSLTQQDFGTILGHSSKSYISELINGICSFSMRDFVLIHGLLNICFEDLIPTSRIALERNKVVATVHKINPDLKINEETLELLAAQ</sequence>
<dbReference type="OrthoDB" id="1339093at2"/>
<dbReference type="RefSeq" id="WP_144250529.1">
    <property type="nucleotide sequence ID" value="NZ_VLPK01000006.1"/>
</dbReference>
<dbReference type="Gene3D" id="1.10.260.40">
    <property type="entry name" value="lambda repressor-like DNA-binding domains"/>
    <property type="match status" value="1"/>
</dbReference>
<keyword evidence="3" id="KW-1185">Reference proteome</keyword>
<evidence type="ECO:0000313" key="3">
    <source>
        <dbReference type="Proteomes" id="UP000318733"/>
    </source>
</evidence>
<dbReference type="AlphaFoldDB" id="A0A556M9J3"/>
<reference evidence="2 3" key="1">
    <citation type="submission" date="2019-07" db="EMBL/GenBank/DDBJ databases">
        <authorList>
            <person name="Huq M.A."/>
        </authorList>
    </citation>
    <scope>NUCLEOTIDE SEQUENCE [LARGE SCALE GENOMIC DNA]</scope>
    <source>
        <strain evidence="2 3">MAH-19</strain>
    </source>
</reference>
<feature type="domain" description="HTH cro/C1-type" evidence="1">
    <location>
        <begin position="100"/>
        <end position="155"/>
    </location>
</feature>
<name>A0A556M9J3_9SPHI</name>
<proteinExistence type="predicted"/>
<accession>A0A556M9J3</accession>
<dbReference type="SUPFAM" id="SSF47413">
    <property type="entry name" value="lambda repressor-like DNA-binding domains"/>
    <property type="match status" value="1"/>
</dbReference>
<dbReference type="GO" id="GO:0003677">
    <property type="term" value="F:DNA binding"/>
    <property type="evidence" value="ECO:0007669"/>
    <property type="project" value="InterPro"/>
</dbReference>
<comment type="caution">
    <text evidence="2">The sequence shown here is derived from an EMBL/GenBank/DDBJ whole genome shotgun (WGS) entry which is preliminary data.</text>
</comment>